<dbReference type="AlphaFoldDB" id="A0A8R1XXU3"/>
<evidence type="ECO:0000313" key="1">
    <source>
        <dbReference type="EnsemblMetazoa" id="OVOC7163.1"/>
    </source>
</evidence>
<dbReference type="OMA" id="QLMYMLT"/>
<name>A0A8R1XXU3_ONCVO</name>
<proteinExistence type="predicted"/>
<protein>
    <submittedName>
        <fullName evidence="1">Uncharacterized protein</fullName>
    </submittedName>
</protein>
<sequence>MIAVLIRGVMDKVEAESMITASASLKRIEEMSDPLDCSFDKLPALIGHNNFSILGMLQNCAVFYVLGENIKPHTNINLSKIEGSLNRCQLTKPLFYKRNNEYQLLIAQKMSIYTGQCVWQKNSDVYLSCLFDRKHWKKHSIRPSASDDTEIIGHITDVDSDILHVFYIDENGAILDSTYNISSEKFIKQAALQQKNLKKISYDSDRQLMYMLTNEMVQQRVKSNFGIFTYEPTYAKMSSDGRVAYYAGKEGNPEQVCIAEVSHEETLYMSLFVGAGDKSAYERIQNQLAPKPKPIVPDETTAMPMTASRPSFQVTLFVLLVLLSCNISR</sequence>
<dbReference type="EnsemblMetazoa" id="OVOC7163.1">
    <property type="protein sequence ID" value="OVOC7163.1"/>
    <property type="gene ID" value="WBGene00243972"/>
</dbReference>
<dbReference type="EMBL" id="CMVM020000188">
    <property type="status" value="NOT_ANNOTATED_CDS"/>
    <property type="molecule type" value="Genomic_DNA"/>
</dbReference>
<organism evidence="1 2">
    <name type="scientific">Onchocerca volvulus</name>
    <dbReference type="NCBI Taxonomy" id="6282"/>
    <lineage>
        <taxon>Eukaryota</taxon>
        <taxon>Metazoa</taxon>
        <taxon>Ecdysozoa</taxon>
        <taxon>Nematoda</taxon>
        <taxon>Chromadorea</taxon>
        <taxon>Rhabditida</taxon>
        <taxon>Spirurina</taxon>
        <taxon>Spiruromorpha</taxon>
        <taxon>Filarioidea</taxon>
        <taxon>Onchocercidae</taxon>
        <taxon>Onchocerca</taxon>
    </lineage>
</organism>
<dbReference type="Proteomes" id="UP000024404">
    <property type="component" value="Unassembled WGS sequence"/>
</dbReference>
<reference evidence="2" key="1">
    <citation type="submission" date="2013-10" db="EMBL/GenBank/DDBJ databases">
        <title>Genome sequencing of Onchocerca volvulus.</title>
        <authorList>
            <person name="Cotton J."/>
            <person name="Tsai J."/>
            <person name="Stanley E."/>
            <person name="Tracey A."/>
            <person name="Holroyd N."/>
            <person name="Lustigman S."/>
            <person name="Berriman M."/>
        </authorList>
    </citation>
    <scope>NUCLEOTIDE SEQUENCE</scope>
</reference>
<keyword evidence="2" id="KW-1185">Reference proteome</keyword>
<reference evidence="1" key="2">
    <citation type="submission" date="2022-06" db="UniProtKB">
        <authorList>
            <consortium name="EnsemblMetazoa"/>
        </authorList>
    </citation>
    <scope>IDENTIFICATION</scope>
</reference>
<accession>A0A8R1XXU3</accession>
<evidence type="ECO:0000313" key="2">
    <source>
        <dbReference type="Proteomes" id="UP000024404"/>
    </source>
</evidence>